<dbReference type="InterPro" id="IPR015897">
    <property type="entry name" value="CHK_kinase-like"/>
</dbReference>
<dbReference type="Gene3D" id="3.90.1200.10">
    <property type="match status" value="1"/>
</dbReference>
<organism evidence="2">
    <name type="scientific">Diabrotica virgifera virgifera</name>
    <name type="common">western corn rootworm</name>
    <dbReference type="NCBI Taxonomy" id="50390"/>
    <lineage>
        <taxon>Eukaryota</taxon>
        <taxon>Metazoa</taxon>
        <taxon>Ecdysozoa</taxon>
        <taxon>Arthropoda</taxon>
        <taxon>Hexapoda</taxon>
        <taxon>Insecta</taxon>
        <taxon>Pterygota</taxon>
        <taxon>Neoptera</taxon>
        <taxon>Endopterygota</taxon>
        <taxon>Coleoptera</taxon>
        <taxon>Polyphaga</taxon>
        <taxon>Cucujiformia</taxon>
        <taxon>Chrysomeloidea</taxon>
        <taxon>Chrysomelidae</taxon>
        <taxon>Galerucinae</taxon>
        <taxon>Diabroticina</taxon>
        <taxon>Diabroticites</taxon>
        <taxon>Diabrotica</taxon>
    </lineage>
</organism>
<dbReference type="InterPro" id="IPR011009">
    <property type="entry name" value="Kinase-like_dom_sf"/>
</dbReference>
<dbReference type="SUPFAM" id="SSF56112">
    <property type="entry name" value="Protein kinase-like (PK-like)"/>
    <property type="match status" value="1"/>
</dbReference>
<dbReference type="SMART" id="SM00587">
    <property type="entry name" value="CHK"/>
    <property type="match status" value="1"/>
</dbReference>
<dbReference type="InterPro" id="IPR004119">
    <property type="entry name" value="EcKL"/>
</dbReference>
<dbReference type="PANTHER" id="PTHR11012:SF55">
    <property type="entry name" value="BHLH DOMAIN-CONTAINING PROTEIN"/>
    <property type="match status" value="1"/>
</dbReference>
<dbReference type="OrthoDB" id="191037at2759"/>
<dbReference type="Pfam" id="PF02958">
    <property type="entry name" value="EcKL"/>
    <property type="match status" value="1"/>
</dbReference>
<evidence type="ECO:0000259" key="1">
    <source>
        <dbReference type="SMART" id="SM00587"/>
    </source>
</evidence>
<name>A0A6P7FGC0_DIAVI</name>
<dbReference type="PANTHER" id="PTHR11012">
    <property type="entry name" value="PROTEIN KINASE-LIKE DOMAIN-CONTAINING"/>
    <property type="match status" value="1"/>
</dbReference>
<accession>A0A6P7FGC0</accession>
<feature type="domain" description="CHK kinase-like" evidence="1">
    <location>
        <begin position="138"/>
        <end position="324"/>
    </location>
</feature>
<dbReference type="KEGG" id="dvv:114330006"/>
<dbReference type="InParanoid" id="A0A6P7FGC0"/>
<dbReference type="RefSeq" id="XP_028135099.1">
    <property type="nucleotide sequence ID" value="XM_028279298.1"/>
</dbReference>
<protein>
    <submittedName>
        <fullName evidence="2">Uncharacterized protein LOC114330006</fullName>
    </submittedName>
</protein>
<gene>
    <name evidence="2" type="primary">LOC114330006</name>
</gene>
<reference evidence="2" key="1">
    <citation type="submission" date="2025-08" db="UniProtKB">
        <authorList>
            <consortium name="RefSeq"/>
        </authorList>
    </citation>
    <scope>IDENTIFICATION</scope>
    <source>
        <tissue evidence="2">Whole insect</tissue>
    </source>
</reference>
<sequence>MTQLAVPKIEKLDDLISDHIGKDKKVIGSKITRLTAPGENFGSEMLKVDIRLKSAEGKEEDLHVVAKLIPENEFARAIFNVDVSFNVEKGFYNVIVPTLQDFQRKQGITKVIDCFPRLYGARNNLGNNGGKVDDNAALVLENLKIQGFDTIDRFKGFDLETAKLILKSLAEFHAIPVALKQKDVKTFEKNVKAYMSCNFPPAPQPPVGPLFEIIYNILQDESYKKFVPKIQESAKKFSFVCDEVREPFATISHRDLWVNNIMIKQDENTTKEVKIVDFQLYSYDSPGTDIFFFLFSSVSFDVLRNHLDNLLKYYQQHFQKTLKDLDCDLDFSYQKLIEELGFATRWELAHVIFFVSFVINGPKGGMPMPKSMDDKQDLSHVKLPDFVTDRIKWILIECDRRNWLKF</sequence>
<evidence type="ECO:0000313" key="2">
    <source>
        <dbReference type="RefSeq" id="XP_028135099.1"/>
    </source>
</evidence>
<dbReference type="AlphaFoldDB" id="A0A6P7FGC0"/>
<proteinExistence type="predicted"/>